<feature type="region of interest" description="Disordered" evidence="5">
    <location>
        <begin position="233"/>
        <end position="268"/>
    </location>
</feature>
<keyword evidence="3 4" id="KW-0539">Nucleus</keyword>
<dbReference type="InterPro" id="IPR051762">
    <property type="entry name" value="UBF1"/>
</dbReference>
<protein>
    <recommendedName>
        <fullName evidence="6">HMG box domain-containing protein</fullName>
    </recommendedName>
</protein>
<dbReference type="InterPro" id="IPR036910">
    <property type="entry name" value="HMG_box_dom_sf"/>
</dbReference>
<comment type="subcellular location">
    <subcellularLocation>
        <location evidence="1">Nucleus</location>
    </subcellularLocation>
</comment>
<evidence type="ECO:0000313" key="7">
    <source>
        <dbReference type="EMBL" id="JAS76411.1"/>
    </source>
</evidence>
<evidence type="ECO:0000256" key="5">
    <source>
        <dbReference type="SAM" id="MobiDB-lite"/>
    </source>
</evidence>
<keyword evidence="2 4" id="KW-0238">DNA-binding</keyword>
<dbReference type="PANTHER" id="PTHR46318:SF3">
    <property type="entry name" value="UPSTREAM BINDING TRANSCRIPTION FACTOR"/>
    <property type="match status" value="1"/>
</dbReference>
<dbReference type="Gene3D" id="1.10.30.10">
    <property type="entry name" value="High mobility group box domain"/>
    <property type="match status" value="3"/>
</dbReference>
<name>A0A1B6HP38_9HEMI</name>
<feature type="domain" description="HMG box" evidence="6">
    <location>
        <begin position="153"/>
        <end position="221"/>
    </location>
</feature>
<proteinExistence type="predicted"/>
<evidence type="ECO:0000256" key="4">
    <source>
        <dbReference type="PROSITE-ProRule" id="PRU00267"/>
    </source>
</evidence>
<dbReference type="GO" id="GO:0003677">
    <property type="term" value="F:DNA binding"/>
    <property type="evidence" value="ECO:0007669"/>
    <property type="project" value="UniProtKB-UniRule"/>
</dbReference>
<dbReference type="PANTHER" id="PTHR46318">
    <property type="entry name" value="UPSTREAM BINDING TRANSCRIPTION FACTOR"/>
    <property type="match status" value="1"/>
</dbReference>
<accession>A0A1B6HP38</accession>
<feature type="domain" description="HMG box" evidence="6">
    <location>
        <begin position="270"/>
        <end position="334"/>
    </location>
</feature>
<gene>
    <name evidence="7" type="ORF">g.20425</name>
</gene>
<evidence type="ECO:0000259" key="6">
    <source>
        <dbReference type="PROSITE" id="PS50118"/>
    </source>
</evidence>
<dbReference type="SMART" id="SM00398">
    <property type="entry name" value="HMG"/>
    <property type="match status" value="3"/>
</dbReference>
<evidence type="ECO:0000256" key="2">
    <source>
        <dbReference type="ARBA" id="ARBA00023125"/>
    </source>
</evidence>
<sequence length="395" mass="46412">RIIGEKYKAMSDTKKSYYNQRALEMQKEYRQNLAKFYEKYPEYNPTTRKQITKSNKPLPPFKLYLKEKLKKHEQDEGFDQHEFTEKYKEMWKNLSFKKKACWIRLAKEEEEKYLEHLNDDLMEDPENRSSAPYRSVISKEENLILDRLAGKPEKPPNSAYSLFSKLMLQDKHANHVEGEPKNRMREVALKWKEIPDDQKKTYAETVQHMHESYKLEFANYLESLPEDKKAEELAKLQPKKRTSKTKQKSSKKGSSRSKSPTRVLFKNEPEKPPVTAWDLYKIEFAKKNSSLPNKTACKRAALMWKNLSKSELDKYKKKHDKMKKQYMIDFEAFLKTLNEKELKEYSALKTAKIGEELDDDDVDEELSSDEEENSSSSASDSAGDSDSGVSEEDED</sequence>
<feature type="region of interest" description="Disordered" evidence="5">
    <location>
        <begin position="349"/>
        <end position="395"/>
    </location>
</feature>
<organism evidence="7">
    <name type="scientific">Homalodisca liturata</name>
    <dbReference type="NCBI Taxonomy" id="320908"/>
    <lineage>
        <taxon>Eukaryota</taxon>
        <taxon>Metazoa</taxon>
        <taxon>Ecdysozoa</taxon>
        <taxon>Arthropoda</taxon>
        <taxon>Hexapoda</taxon>
        <taxon>Insecta</taxon>
        <taxon>Pterygota</taxon>
        <taxon>Neoptera</taxon>
        <taxon>Paraneoptera</taxon>
        <taxon>Hemiptera</taxon>
        <taxon>Auchenorrhyncha</taxon>
        <taxon>Membracoidea</taxon>
        <taxon>Cicadellidae</taxon>
        <taxon>Cicadellinae</taxon>
        <taxon>Proconiini</taxon>
        <taxon>Homalodisca</taxon>
    </lineage>
</organism>
<feature type="DNA-binding region" description="HMG box" evidence="4">
    <location>
        <begin position="54"/>
        <end position="121"/>
    </location>
</feature>
<feature type="domain" description="HMG box" evidence="6">
    <location>
        <begin position="54"/>
        <end position="121"/>
    </location>
</feature>
<dbReference type="AlphaFoldDB" id="A0A1B6HP38"/>
<feature type="compositionally biased region" description="Acidic residues" evidence="5">
    <location>
        <begin position="356"/>
        <end position="373"/>
    </location>
</feature>
<evidence type="ECO:0000256" key="1">
    <source>
        <dbReference type="ARBA" id="ARBA00004123"/>
    </source>
</evidence>
<feature type="DNA-binding region" description="HMG box" evidence="4">
    <location>
        <begin position="270"/>
        <end position="334"/>
    </location>
</feature>
<reference evidence="7" key="1">
    <citation type="submission" date="2015-11" db="EMBL/GenBank/DDBJ databases">
        <title>De novo transcriptome assembly of four potential Pierce s Disease insect vectors from Arizona vineyards.</title>
        <authorList>
            <person name="Tassone E.E."/>
        </authorList>
    </citation>
    <scope>NUCLEOTIDE SEQUENCE</scope>
</reference>
<feature type="compositionally biased region" description="Low complexity" evidence="5">
    <location>
        <begin position="374"/>
        <end position="388"/>
    </location>
</feature>
<dbReference type="GO" id="GO:0005634">
    <property type="term" value="C:nucleus"/>
    <property type="evidence" value="ECO:0007669"/>
    <property type="project" value="UniProtKB-SubCell"/>
</dbReference>
<dbReference type="SUPFAM" id="SSF47095">
    <property type="entry name" value="HMG-box"/>
    <property type="match status" value="4"/>
</dbReference>
<feature type="non-terminal residue" evidence="7">
    <location>
        <position position="1"/>
    </location>
</feature>
<dbReference type="PROSITE" id="PS50118">
    <property type="entry name" value="HMG_BOX_2"/>
    <property type="match status" value="3"/>
</dbReference>
<feature type="compositionally biased region" description="Basic residues" evidence="5">
    <location>
        <begin position="237"/>
        <end position="255"/>
    </location>
</feature>
<dbReference type="InterPro" id="IPR009071">
    <property type="entry name" value="HMG_box_dom"/>
</dbReference>
<feature type="DNA-binding region" description="HMG box" evidence="4">
    <location>
        <begin position="153"/>
        <end position="221"/>
    </location>
</feature>
<dbReference type="EMBL" id="GECU01031295">
    <property type="protein sequence ID" value="JAS76411.1"/>
    <property type="molecule type" value="Transcribed_RNA"/>
</dbReference>
<evidence type="ECO:0000256" key="3">
    <source>
        <dbReference type="ARBA" id="ARBA00023242"/>
    </source>
</evidence>